<dbReference type="InterPro" id="IPR036881">
    <property type="entry name" value="Glyco_hydro_3_C_sf"/>
</dbReference>
<dbReference type="PANTHER" id="PTHR42715">
    <property type="entry name" value="BETA-GLUCOSIDASE"/>
    <property type="match status" value="1"/>
</dbReference>
<name>A0ABT0BLB4_9SPHN</name>
<dbReference type="InterPro" id="IPR013783">
    <property type="entry name" value="Ig-like_fold"/>
</dbReference>
<dbReference type="GO" id="GO:0016787">
    <property type="term" value="F:hydrolase activity"/>
    <property type="evidence" value="ECO:0007669"/>
    <property type="project" value="UniProtKB-KW"/>
</dbReference>
<evidence type="ECO:0000313" key="8">
    <source>
        <dbReference type="EMBL" id="MCJ2185848.1"/>
    </source>
</evidence>
<dbReference type="Pfam" id="PF00933">
    <property type="entry name" value="Glyco_hydro_3"/>
    <property type="match status" value="1"/>
</dbReference>
<accession>A0ABT0BLB4</accession>
<dbReference type="RefSeq" id="WP_243917894.1">
    <property type="nucleotide sequence ID" value="NZ_JALHLG010000003.1"/>
</dbReference>
<keyword evidence="9" id="KW-1185">Reference proteome</keyword>
<keyword evidence="3" id="KW-0119">Carbohydrate metabolism</keyword>
<dbReference type="PROSITE" id="PS00775">
    <property type="entry name" value="GLYCOSYL_HYDROL_F3"/>
    <property type="match status" value="1"/>
</dbReference>
<gene>
    <name evidence="8" type="ORF">MTR66_03350</name>
</gene>
<dbReference type="Proteomes" id="UP001202281">
    <property type="component" value="Unassembled WGS sequence"/>
</dbReference>
<dbReference type="SUPFAM" id="SSF51445">
    <property type="entry name" value="(Trans)glycosidases"/>
    <property type="match status" value="1"/>
</dbReference>
<evidence type="ECO:0000256" key="4">
    <source>
        <dbReference type="ARBA" id="ARBA00023295"/>
    </source>
</evidence>
<reference evidence="8 9" key="1">
    <citation type="submission" date="2022-04" db="EMBL/GenBank/DDBJ databases">
        <title>Identification of a novel bacterium isolated from mangrove sediments.</title>
        <authorList>
            <person name="Pan X."/>
        </authorList>
    </citation>
    <scope>NUCLEOTIDE SEQUENCE [LARGE SCALE GENOMIC DNA]</scope>
    <source>
        <strain evidence="8 9">B2638</strain>
    </source>
</reference>
<dbReference type="InterPro" id="IPR036962">
    <property type="entry name" value="Glyco_hydro_3_N_sf"/>
</dbReference>
<dbReference type="PANTHER" id="PTHR42715:SF10">
    <property type="entry name" value="BETA-GLUCOSIDASE"/>
    <property type="match status" value="1"/>
</dbReference>
<dbReference type="InterPro" id="IPR026891">
    <property type="entry name" value="Fn3-like"/>
</dbReference>
<dbReference type="Pfam" id="PF01915">
    <property type="entry name" value="Glyco_hydro_3_C"/>
    <property type="match status" value="1"/>
</dbReference>
<dbReference type="InterPro" id="IPR050288">
    <property type="entry name" value="Cellulose_deg_GH3"/>
</dbReference>
<dbReference type="SMART" id="SM01217">
    <property type="entry name" value="Fn3_like"/>
    <property type="match status" value="1"/>
</dbReference>
<dbReference type="PRINTS" id="PR00133">
    <property type="entry name" value="GLHYDRLASE3"/>
</dbReference>
<keyword evidence="2 5" id="KW-0378">Hydrolase</keyword>
<dbReference type="InterPro" id="IPR001764">
    <property type="entry name" value="Glyco_hydro_3_N"/>
</dbReference>
<feature type="domain" description="Fibronectin type III-like" evidence="7">
    <location>
        <begin position="659"/>
        <end position="724"/>
    </location>
</feature>
<dbReference type="InterPro" id="IPR019800">
    <property type="entry name" value="Glyco_hydro_3_AS"/>
</dbReference>
<proteinExistence type="inferred from homology"/>
<dbReference type="Pfam" id="PF14310">
    <property type="entry name" value="Fn3-like"/>
    <property type="match status" value="1"/>
</dbReference>
<feature type="signal peptide" evidence="6">
    <location>
        <begin position="1"/>
        <end position="25"/>
    </location>
</feature>
<dbReference type="Gene3D" id="3.40.50.1700">
    <property type="entry name" value="Glycoside hydrolase family 3 C-terminal domain"/>
    <property type="match status" value="1"/>
</dbReference>
<evidence type="ECO:0000259" key="7">
    <source>
        <dbReference type="SMART" id="SM01217"/>
    </source>
</evidence>
<evidence type="ECO:0000256" key="1">
    <source>
        <dbReference type="ARBA" id="ARBA00005336"/>
    </source>
</evidence>
<protein>
    <submittedName>
        <fullName evidence="8">Glycoside hydrolase family 3 C-terminal domain-containing protein</fullName>
    </submittedName>
</protein>
<dbReference type="InterPro" id="IPR017853">
    <property type="entry name" value="GH"/>
</dbReference>
<comment type="similarity">
    <text evidence="1 5">Belongs to the glycosyl hydrolase 3 family.</text>
</comment>
<evidence type="ECO:0000256" key="3">
    <source>
        <dbReference type="ARBA" id="ARBA00023277"/>
    </source>
</evidence>
<evidence type="ECO:0000256" key="2">
    <source>
        <dbReference type="ARBA" id="ARBA00022801"/>
    </source>
</evidence>
<keyword evidence="6" id="KW-0732">Signal</keyword>
<evidence type="ECO:0000313" key="9">
    <source>
        <dbReference type="Proteomes" id="UP001202281"/>
    </source>
</evidence>
<dbReference type="Gene3D" id="2.60.40.10">
    <property type="entry name" value="Immunoglobulins"/>
    <property type="match status" value="1"/>
</dbReference>
<evidence type="ECO:0000256" key="6">
    <source>
        <dbReference type="SAM" id="SignalP"/>
    </source>
</evidence>
<dbReference type="EMBL" id="JALHLG010000003">
    <property type="protein sequence ID" value="MCJ2185848.1"/>
    <property type="molecule type" value="Genomic_DNA"/>
</dbReference>
<feature type="chain" id="PRO_5047292844" evidence="6">
    <location>
        <begin position="26"/>
        <end position="742"/>
    </location>
</feature>
<dbReference type="SUPFAM" id="SSF52279">
    <property type="entry name" value="Beta-D-glucan exohydrolase, C-terminal domain"/>
    <property type="match status" value="1"/>
</dbReference>
<sequence length="742" mass="78641">MHIRKNGALWAATALTALVASPVWAKADPALEKNLDAAEKRAEAVVKQMQPDEKTTLTIGIMPTPFGADPIPVPDDAIPAAGYVSGIPRLNIPALRETDASLGVAWVDGKRKDGATALPSGLAMAASWNPELLREGGAMIGSEARAKGFNVLLAGGANLTRDPRNGRTFEYLSEDPLLTGVLVGNAIRGIQSNHIISTIKHLALNGQETARQYVDVQISDAAARESDLLAFQIGIEIGQPGSVMCAYNKVLGHHACSSDYLLNKVLKHDWGYKGFVMSDWGAVPALDAALNGLDQQSGSQLDPAQFFGKPLAEAAAKDPAYAARVDDINKRVLTAMFANGVDTHPAEPGGKIDFSAHAGVAEDVAKQGIVLLRNEGNVLPLARTAQRILVVGGNANIGVLSGGGSSQVHAQGGPVAEVPMVRNDDPFANFLMQQYQGNPPLDAIRKAAPQASVTYRNGAYISEAVAQAKRADMVIVFATSWSTEGFDRPGLSLPNGQDALIAAVAKANPKTVVVLETGNPVDMPWLDQTAAVLEAWYPGVRGAEAIASVLFGDTNPSGRLPVTFPKSVEQLPRPKIDGFDTVEPGFVGKPIGDAPPITTDYNIEGSDVGYRWFARKGEKPLFPFGYGLSYTSFSSSGLKMRGYSASFTVKNEGQRKGATVGQLYLVSRNGEAKQRLAGFERVELAPGESKTVSVTIDPRILADWNGSGWTVAGGTYGFALGQNAEDLGKTVTVRIPARTWKD</sequence>
<keyword evidence="4 5" id="KW-0326">Glycosidase</keyword>
<dbReference type="InterPro" id="IPR002772">
    <property type="entry name" value="Glyco_hydro_3_C"/>
</dbReference>
<dbReference type="Gene3D" id="3.20.20.300">
    <property type="entry name" value="Glycoside hydrolase, family 3, N-terminal domain"/>
    <property type="match status" value="1"/>
</dbReference>
<comment type="caution">
    <text evidence="8">The sequence shown here is derived from an EMBL/GenBank/DDBJ whole genome shotgun (WGS) entry which is preliminary data.</text>
</comment>
<evidence type="ECO:0000256" key="5">
    <source>
        <dbReference type="RuleBase" id="RU361161"/>
    </source>
</evidence>
<organism evidence="8 9">
    <name type="scientific">Novosphingobium beihaiensis</name>
    <dbReference type="NCBI Taxonomy" id="2930389"/>
    <lineage>
        <taxon>Bacteria</taxon>
        <taxon>Pseudomonadati</taxon>
        <taxon>Pseudomonadota</taxon>
        <taxon>Alphaproteobacteria</taxon>
        <taxon>Sphingomonadales</taxon>
        <taxon>Sphingomonadaceae</taxon>
        <taxon>Novosphingobium</taxon>
    </lineage>
</organism>